<dbReference type="Pfam" id="PF01551">
    <property type="entry name" value="Peptidase_M23"/>
    <property type="match status" value="1"/>
</dbReference>
<dbReference type="GO" id="GO:0046872">
    <property type="term" value="F:metal ion binding"/>
    <property type="evidence" value="ECO:0007669"/>
    <property type="project" value="UniProtKB-KW"/>
</dbReference>
<gene>
    <name evidence="9" type="ORF">DEH80_09105</name>
</gene>
<dbReference type="PANTHER" id="PTHR21666:SF288">
    <property type="entry name" value="CELL DIVISION PROTEIN YTFB"/>
    <property type="match status" value="1"/>
</dbReference>
<dbReference type="GO" id="GO:0030313">
    <property type="term" value="C:cell envelope"/>
    <property type="evidence" value="ECO:0007669"/>
    <property type="project" value="UniProtKB-SubCell"/>
</dbReference>
<dbReference type="CDD" id="cd00118">
    <property type="entry name" value="LysM"/>
    <property type="match status" value="1"/>
</dbReference>
<dbReference type="InterPro" id="IPR050570">
    <property type="entry name" value="Cell_wall_metabolism_enzyme"/>
</dbReference>
<dbReference type="CDD" id="cd12797">
    <property type="entry name" value="M23_peptidase"/>
    <property type="match status" value="1"/>
</dbReference>
<dbReference type="Gene3D" id="2.70.70.10">
    <property type="entry name" value="Glucose Permease (Domain IIA)"/>
    <property type="match status" value="1"/>
</dbReference>
<sequence length="465" mass="50170">MQGMPMSGRDYSLRPRRTRSKLVPVVLSATAISSGSLAAVLALLPAEEATTLEVAPPRVGDLSPVPVAGALTTPATPRDNSPIEALVEEALTTEVAANWLEMTVASGDTLSGLFDRYGLAAADWMALSKTAGAGEALTRIRPGDRLRIDRDASGRVTRLEYPLDQLTTLTVERGDEGQFVAETLTVDVEERIAYATGEIHSSLFATANAAGLSDKLTMELANIFGWDIDFALDIRRGDQFAVVYQQRFLEGEKIADGDILAAEFVNQGRLIRAVRFETPEGDADYYTPSGDSMRKAFIRTPVDFARISSGFNLNRKHPILNTIRAHRGVDYAAPRGTPIKSTGDGKVIFAGTKGGYGRTVIVQHGRQYTTLYAHMNSFRKGIRTGARVRQGQTIGYVGSSGLATGPHLHYEFRLDGVHRNPVTVPLPRAHPVPAALKAEFTQATAPLVAQLNVLSKTQVAANTAE</sequence>
<comment type="subcellular location">
    <subcellularLocation>
        <location evidence="2">Cell envelope</location>
    </subcellularLocation>
</comment>
<keyword evidence="10" id="KW-1185">Reference proteome</keyword>
<evidence type="ECO:0000256" key="3">
    <source>
        <dbReference type="ARBA" id="ARBA00022670"/>
    </source>
</evidence>
<keyword evidence="5" id="KW-0378">Hydrolase</keyword>
<dbReference type="SUPFAM" id="SSF51261">
    <property type="entry name" value="Duplicated hybrid motif"/>
    <property type="match status" value="1"/>
</dbReference>
<evidence type="ECO:0000313" key="10">
    <source>
        <dbReference type="Proteomes" id="UP000251800"/>
    </source>
</evidence>
<dbReference type="PROSITE" id="PS51782">
    <property type="entry name" value="LYSM"/>
    <property type="match status" value="1"/>
</dbReference>
<dbReference type="InterPro" id="IPR011055">
    <property type="entry name" value="Dup_hybrid_motif"/>
</dbReference>
<organism evidence="9 10">
    <name type="scientific">Abyssibacter profundi</name>
    <dbReference type="NCBI Taxonomy" id="2182787"/>
    <lineage>
        <taxon>Bacteria</taxon>
        <taxon>Pseudomonadati</taxon>
        <taxon>Pseudomonadota</taxon>
        <taxon>Gammaproteobacteria</taxon>
        <taxon>Chromatiales</taxon>
        <taxon>Oceanococcaceae</taxon>
        <taxon>Abyssibacter</taxon>
    </lineage>
</organism>
<comment type="caution">
    <text evidence="9">The sequence shown here is derived from an EMBL/GenBank/DDBJ whole genome shotgun (WGS) entry which is preliminary data.</text>
</comment>
<evidence type="ECO:0000259" key="8">
    <source>
        <dbReference type="PROSITE" id="PS51782"/>
    </source>
</evidence>
<keyword evidence="7" id="KW-0482">Metalloprotease</keyword>
<dbReference type="InterPro" id="IPR016047">
    <property type="entry name" value="M23ase_b-sheet_dom"/>
</dbReference>
<proteinExistence type="predicted"/>
<evidence type="ECO:0000256" key="6">
    <source>
        <dbReference type="ARBA" id="ARBA00022833"/>
    </source>
</evidence>
<evidence type="ECO:0000256" key="5">
    <source>
        <dbReference type="ARBA" id="ARBA00022801"/>
    </source>
</evidence>
<accession>A0A363UKM1</accession>
<evidence type="ECO:0000256" key="1">
    <source>
        <dbReference type="ARBA" id="ARBA00001947"/>
    </source>
</evidence>
<dbReference type="Proteomes" id="UP000251800">
    <property type="component" value="Unassembled WGS sequence"/>
</dbReference>
<dbReference type="InterPro" id="IPR007340">
    <property type="entry name" value="LysM_Opacity-associatedA"/>
</dbReference>
<dbReference type="Gene3D" id="3.10.450.350">
    <property type="match status" value="2"/>
</dbReference>
<keyword evidence="6" id="KW-0862">Zinc</keyword>
<dbReference type="InterPro" id="IPR018392">
    <property type="entry name" value="LysM"/>
</dbReference>
<reference evidence="9 10" key="1">
    <citation type="submission" date="2018-05" db="EMBL/GenBank/DDBJ databases">
        <title>Abyssibacter profundi OUC007T gen. nov., sp. nov, a marine bacterium isolated from seawater of the Mariana Trench.</title>
        <authorList>
            <person name="Zhou S."/>
        </authorList>
    </citation>
    <scope>NUCLEOTIDE SEQUENCE [LARGE SCALE GENOMIC DNA]</scope>
    <source>
        <strain evidence="9 10">OUC007</strain>
    </source>
</reference>
<comment type="cofactor">
    <cofactor evidence="1">
        <name>Zn(2+)</name>
        <dbReference type="ChEBI" id="CHEBI:29105"/>
    </cofactor>
</comment>
<name>A0A363UKM1_9GAMM</name>
<dbReference type="GO" id="GO:0006508">
    <property type="term" value="P:proteolysis"/>
    <property type="evidence" value="ECO:0007669"/>
    <property type="project" value="UniProtKB-KW"/>
</dbReference>
<dbReference type="OrthoDB" id="9805070at2"/>
<dbReference type="AlphaFoldDB" id="A0A363UKM1"/>
<evidence type="ECO:0000256" key="4">
    <source>
        <dbReference type="ARBA" id="ARBA00022723"/>
    </source>
</evidence>
<evidence type="ECO:0000313" key="9">
    <source>
        <dbReference type="EMBL" id="PWN55970.1"/>
    </source>
</evidence>
<keyword evidence="3" id="KW-0645">Protease</keyword>
<dbReference type="PANTHER" id="PTHR21666">
    <property type="entry name" value="PEPTIDASE-RELATED"/>
    <property type="match status" value="1"/>
</dbReference>
<evidence type="ECO:0000256" key="2">
    <source>
        <dbReference type="ARBA" id="ARBA00004196"/>
    </source>
</evidence>
<evidence type="ECO:0000256" key="7">
    <source>
        <dbReference type="ARBA" id="ARBA00023049"/>
    </source>
</evidence>
<keyword evidence="4" id="KW-0479">Metal-binding</keyword>
<dbReference type="Pfam" id="PF19425">
    <property type="entry name" value="Csd3_N2"/>
    <property type="match status" value="1"/>
</dbReference>
<dbReference type="GO" id="GO:0042834">
    <property type="term" value="F:peptidoglycan binding"/>
    <property type="evidence" value="ECO:0007669"/>
    <property type="project" value="InterPro"/>
</dbReference>
<dbReference type="EMBL" id="QEQK01000007">
    <property type="protein sequence ID" value="PWN55970.1"/>
    <property type="molecule type" value="Genomic_DNA"/>
</dbReference>
<dbReference type="InterPro" id="IPR045834">
    <property type="entry name" value="Csd3_N2"/>
</dbReference>
<protein>
    <submittedName>
        <fullName evidence="9">Peptidase M23</fullName>
    </submittedName>
</protein>
<dbReference type="FunFam" id="2.70.70.10:FF:000002">
    <property type="entry name" value="Murein DD-endopeptidase MepM"/>
    <property type="match status" value="1"/>
</dbReference>
<feature type="domain" description="LysM" evidence="8">
    <location>
        <begin position="100"/>
        <end position="148"/>
    </location>
</feature>
<dbReference type="GO" id="GO:0004222">
    <property type="term" value="F:metalloendopeptidase activity"/>
    <property type="evidence" value="ECO:0007669"/>
    <property type="project" value="TreeGrafter"/>
</dbReference>
<dbReference type="Pfam" id="PF04225">
    <property type="entry name" value="LysM_OapA"/>
    <property type="match status" value="1"/>
</dbReference>